<gene>
    <name evidence="3" type="ORF">B0T11DRAFT_282970</name>
</gene>
<keyword evidence="2" id="KW-0472">Membrane</keyword>
<evidence type="ECO:0000256" key="1">
    <source>
        <dbReference type="SAM" id="MobiDB-lite"/>
    </source>
</evidence>
<keyword evidence="2" id="KW-1133">Transmembrane helix</keyword>
<name>A0A8K0TLF3_9PEZI</name>
<sequence>MLPTETSRRHYLSPHVPDSPAHKTTRSRNLTSAMLRAGVLKHTLAATMTACVICCFALAAYALSTKYSKLGVAIVQLDLSRALQSVLPRQFPDVPDIVDAAKSRVGGTINTAIPEMASRVRTAADAVATRVSGLVDAAVPKLFYVGTGHLCVGDTADKSCHSLPLRISDVIPSAAQEVLKKALGDVKSLNDSTLSVITGPHVRNCLIAGIVSIAFAFLSFISLLHGWGARLVSFLPSVKLLRAVLYLLFGLGCCVPFMVAVGYQVTMLSVLPSWVDVQQGRVFGLSVGCLCCGCGLALLGGMIPFVV</sequence>
<evidence type="ECO:0000313" key="4">
    <source>
        <dbReference type="Proteomes" id="UP000813385"/>
    </source>
</evidence>
<keyword evidence="4" id="KW-1185">Reference proteome</keyword>
<comment type="caution">
    <text evidence="3">The sequence shown here is derived from an EMBL/GenBank/DDBJ whole genome shotgun (WGS) entry which is preliminary data.</text>
</comment>
<feature type="transmembrane region" description="Helical" evidence="2">
    <location>
        <begin position="283"/>
        <end position="306"/>
    </location>
</feature>
<dbReference type="EMBL" id="JAGPXD010000003">
    <property type="protein sequence ID" value="KAH7363646.1"/>
    <property type="molecule type" value="Genomic_DNA"/>
</dbReference>
<proteinExistence type="predicted"/>
<feature type="transmembrane region" description="Helical" evidence="2">
    <location>
        <begin position="206"/>
        <end position="228"/>
    </location>
</feature>
<reference evidence="3" key="1">
    <citation type="journal article" date="2021" name="Nat. Commun.">
        <title>Genetic determinants of endophytism in the Arabidopsis root mycobiome.</title>
        <authorList>
            <person name="Mesny F."/>
            <person name="Miyauchi S."/>
            <person name="Thiergart T."/>
            <person name="Pickel B."/>
            <person name="Atanasova L."/>
            <person name="Karlsson M."/>
            <person name="Huettel B."/>
            <person name="Barry K.W."/>
            <person name="Haridas S."/>
            <person name="Chen C."/>
            <person name="Bauer D."/>
            <person name="Andreopoulos W."/>
            <person name="Pangilinan J."/>
            <person name="LaButti K."/>
            <person name="Riley R."/>
            <person name="Lipzen A."/>
            <person name="Clum A."/>
            <person name="Drula E."/>
            <person name="Henrissat B."/>
            <person name="Kohler A."/>
            <person name="Grigoriev I.V."/>
            <person name="Martin F.M."/>
            <person name="Hacquard S."/>
        </authorList>
    </citation>
    <scope>NUCLEOTIDE SEQUENCE</scope>
    <source>
        <strain evidence="3">MPI-CAGE-AT-0016</strain>
    </source>
</reference>
<evidence type="ECO:0000256" key="2">
    <source>
        <dbReference type="SAM" id="Phobius"/>
    </source>
</evidence>
<evidence type="ECO:0000313" key="3">
    <source>
        <dbReference type="EMBL" id="KAH7363646.1"/>
    </source>
</evidence>
<dbReference type="Proteomes" id="UP000813385">
    <property type="component" value="Unassembled WGS sequence"/>
</dbReference>
<accession>A0A8K0TLF3</accession>
<dbReference type="OrthoDB" id="5086004at2759"/>
<feature type="region of interest" description="Disordered" evidence="1">
    <location>
        <begin position="1"/>
        <end position="27"/>
    </location>
</feature>
<dbReference type="AlphaFoldDB" id="A0A8K0TLF3"/>
<keyword evidence="2" id="KW-0812">Transmembrane</keyword>
<feature type="transmembrane region" description="Helical" evidence="2">
    <location>
        <begin position="44"/>
        <end position="63"/>
    </location>
</feature>
<feature type="transmembrane region" description="Helical" evidence="2">
    <location>
        <begin position="240"/>
        <end position="263"/>
    </location>
</feature>
<organism evidence="3 4">
    <name type="scientific">Plectosphaerella cucumerina</name>
    <dbReference type="NCBI Taxonomy" id="40658"/>
    <lineage>
        <taxon>Eukaryota</taxon>
        <taxon>Fungi</taxon>
        <taxon>Dikarya</taxon>
        <taxon>Ascomycota</taxon>
        <taxon>Pezizomycotina</taxon>
        <taxon>Sordariomycetes</taxon>
        <taxon>Hypocreomycetidae</taxon>
        <taxon>Glomerellales</taxon>
        <taxon>Plectosphaerellaceae</taxon>
        <taxon>Plectosphaerella</taxon>
    </lineage>
</organism>
<protein>
    <submittedName>
        <fullName evidence="3">Uncharacterized protein</fullName>
    </submittedName>
</protein>